<keyword evidence="10" id="KW-1003">Cell membrane</keyword>
<comment type="pathway">
    <text evidence="2 10">Protein modification; protein glycosylation.</text>
</comment>
<feature type="domain" description="ArnT-like N-terminal" evidence="11">
    <location>
        <begin position="80"/>
        <end position="241"/>
    </location>
</feature>
<evidence type="ECO:0000256" key="5">
    <source>
        <dbReference type="ARBA" id="ARBA00022679"/>
    </source>
</evidence>
<feature type="transmembrane region" description="Helical" evidence="10">
    <location>
        <begin position="355"/>
        <end position="373"/>
    </location>
</feature>
<evidence type="ECO:0000313" key="14">
    <source>
        <dbReference type="Proteomes" id="UP000460561"/>
    </source>
</evidence>
<dbReference type="Pfam" id="PF02366">
    <property type="entry name" value="PMT"/>
    <property type="match status" value="1"/>
</dbReference>
<dbReference type="PANTHER" id="PTHR10050">
    <property type="entry name" value="DOLICHYL-PHOSPHATE-MANNOSE--PROTEIN MANNOSYLTRANSFERASE"/>
    <property type="match status" value="1"/>
</dbReference>
<keyword evidence="8 10" id="KW-0472">Membrane</keyword>
<dbReference type="InterPro" id="IPR032421">
    <property type="entry name" value="PMT_4TMC"/>
</dbReference>
<keyword evidence="4 10" id="KW-0328">Glycosyltransferase</keyword>
<feature type="transmembrane region" description="Helical" evidence="10">
    <location>
        <begin position="134"/>
        <end position="153"/>
    </location>
</feature>
<sequence length="425" mass="47494">MKQPALRERGPVLASCLITLAFGILCFIRLTIPSAIYFDETYYPAAAVAILNLSHQLNPEHPMVGKELIAAGIALFGNNPFGWRFFPAVFGTLALFAAMRALWFATLSRFATLAGGWLLATGFMLFVQSRIAMLDIFMVSFVMIALWMCAAAMHEAEQARWRLIVAGIALGCAIGAKWNALPIAILPGLAFLIIRIKRSGWKGFFTSRGHPIPGISLAEAALWLGILPLVTYWLTYTPAFLMADNPISPWGFIGAHRHMIDLQENVGKLNHPYRSVWYQWVLNLKPIWYLYRESDGAQRGIFMIGNPFTILLGIPALLWCLWAGLFRENRAAFAVAVFYAASIGLWIIAPKPVQFYYHYLLPSCFLFAALAIALDQMWQAGRRAIPITVLALATVFFAFFYPILSAAPLSGEGAFRFWSWLPSWV</sequence>
<evidence type="ECO:0000256" key="3">
    <source>
        <dbReference type="ARBA" id="ARBA00007222"/>
    </source>
</evidence>
<name>A0A845ABN5_9SPHN</name>
<feature type="transmembrane region" description="Helical" evidence="10">
    <location>
        <begin position="85"/>
        <end position="104"/>
    </location>
</feature>
<dbReference type="GO" id="GO:0005886">
    <property type="term" value="C:plasma membrane"/>
    <property type="evidence" value="ECO:0007669"/>
    <property type="project" value="UniProtKB-SubCell"/>
</dbReference>
<dbReference type="GO" id="GO:0012505">
    <property type="term" value="C:endomembrane system"/>
    <property type="evidence" value="ECO:0007669"/>
    <property type="project" value="UniProtKB-SubCell"/>
</dbReference>
<dbReference type="EC" id="2.4.1.-" evidence="10"/>
<keyword evidence="6 10" id="KW-0812">Transmembrane</keyword>
<evidence type="ECO:0000313" key="13">
    <source>
        <dbReference type="EMBL" id="MXP26789.1"/>
    </source>
</evidence>
<protein>
    <recommendedName>
        <fullName evidence="9 10">Polyprenol-phosphate-mannose--protein mannosyltransferase</fullName>
        <ecNumber evidence="10">2.4.1.-</ecNumber>
    </recommendedName>
</protein>
<evidence type="ECO:0000256" key="8">
    <source>
        <dbReference type="ARBA" id="ARBA00023136"/>
    </source>
</evidence>
<dbReference type="InterPro" id="IPR027005">
    <property type="entry name" value="PMT-like"/>
</dbReference>
<dbReference type="RefSeq" id="WP_160739980.1">
    <property type="nucleotide sequence ID" value="NZ_WTYQ01000004.1"/>
</dbReference>
<keyword evidence="5 10" id="KW-0808">Transferase</keyword>
<feature type="transmembrane region" description="Helical" evidence="10">
    <location>
        <begin position="215"/>
        <end position="234"/>
    </location>
</feature>
<evidence type="ECO:0000256" key="6">
    <source>
        <dbReference type="ARBA" id="ARBA00022692"/>
    </source>
</evidence>
<keyword evidence="7 10" id="KW-1133">Transmembrane helix</keyword>
<evidence type="ECO:0000256" key="4">
    <source>
        <dbReference type="ARBA" id="ARBA00022676"/>
    </source>
</evidence>
<feature type="domain" description="Protein O-mannosyl-transferase C-terminal four TM" evidence="12">
    <location>
        <begin position="252"/>
        <end position="424"/>
    </location>
</feature>
<dbReference type="GO" id="GO:0004169">
    <property type="term" value="F:dolichyl-phosphate-mannose-protein mannosyltransferase activity"/>
    <property type="evidence" value="ECO:0007669"/>
    <property type="project" value="UniProtKB-UniRule"/>
</dbReference>
<comment type="caution">
    <text evidence="13">The sequence shown here is derived from an EMBL/GenBank/DDBJ whole genome shotgun (WGS) entry which is preliminary data.</text>
</comment>
<feature type="transmembrane region" description="Helical" evidence="10">
    <location>
        <begin position="110"/>
        <end position="127"/>
    </location>
</feature>
<evidence type="ECO:0000256" key="10">
    <source>
        <dbReference type="RuleBase" id="RU367007"/>
    </source>
</evidence>
<feature type="transmembrane region" description="Helical" evidence="10">
    <location>
        <begin position="12"/>
        <end position="32"/>
    </location>
</feature>
<keyword evidence="14" id="KW-1185">Reference proteome</keyword>
<proteinExistence type="inferred from homology"/>
<dbReference type="PANTHER" id="PTHR10050:SF46">
    <property type="entry name" value="PROTEIN O-MANNOSYL-TRANSFERASE 2"/>
    <property type="match status" value="1"/>
</dbReference>
<organism evidence="13 14">
    <name type="scientific">Altericroceibacterium indicum</name>
    <dbReference type="NCBI Taxonomy" id="374177"/>
    <lineage>
        <taxon>Bacteria</taxon>
        <taxon>Pseudomonadati</taxon>
        <taxon>Pseudomonadota</taxon>
        <taxon>Alphaproteobacteria</taxon>
        <taxon>Sphingomonadales</taxon>
        <taxon>Erythrobacteraceae</taxon>
        <taxon>Altericroceibacterium</taxon>
    </lineage>
</organism>
<dbReference type="Proteomes" id="UP000460561">
    <property type="component" value="Unassembled WGS sequence"/>
</dbReference>
<evidence type="ECO:0000256" key="1">
    <source>
        <dbReference type="ARBA" id="ARBA00004127"/>
    </source>
</evidence>
<evidence type="ECO:0000259" key="11">
    <source>
        <dbReference type="Pfam" id="PF02366"/>
    </source>
</evidence>
<evidence type="ECO:0000256" key="9">
    <source>
        <dbReference type="ARBA" id="ARBA00093617"/>
    </source>
</evidence>
<feature type="transmembrane region" description="Helical" evidence="10">
    <location>
        <begin position="331"/>
        <end position="349"/>
    </location>
</feature>
<dbReference type="AlphaFoldDB" id="A0A845ABN5"/>
<evidence type="ECO:0000256" key="2">
    <source>
        <dbReference type="ARBA" id="ARBA00004922"/>
    </source>
</evidence>
<comment type="subcellular location">
    <subcellularLocation>
        <location evidence="10">Cell membrane</location>
    </subcellularLocation>
    <subcellularLocation>
        <location evidence="1">Endomembrane system</location>
        <topology evidence="1">Multi-pass membrane protein</topology>
    </subcellularLocation>
</comment>
<dbReference type="OrthoDB" id="9776737at2"/>
<evidence type="ECO:0000256" key="7">
    <source>
        <dbReference type="ARBA" id="ARBA00022989"/>
    </source>
</evidence>
<feature type="transmembrane region" description="Helical" evidence="10">
    <location>
        <begin position="165"/>
        <end position="194"/>
    </location>
</feature>
<reference evidence="13 14" key="1">
    <citation type="submission" date="2019-12" db="EMBL/GenBank/DDBJ databases">
        <title>Genomic-based taxomic classification of the family Erythrobacteraceae.</title>
        <authorList>
            <person name="Xu L."/>
        </authorList>
    </citation>
    <scope>NUCLEOTIDE SEQUENCE [LARGE SCALE GENOMIC DNA]</scope>
    <source>
        <strain evidence="13 14">DSM 18604</strain>
    </source>
</reference>
<feature type="transmembrane region" description="Helical" evidence="10">
    <location>
        <begin position="385"/>
        <end position="404"/>
    </location>
</feature>
<dbReference type="Pfam" id="PF16192">
    <property type="entry name" value="PMT_4TMC"/>
    <property type="match status" value="1"/>
</dbReference>
<feature type="transmembrane region" description="Helical" evidence="10">
    <location>
        <begin position="301"/>
        <end position="324"/>
    </location>
</feature>
<evidence type="ECO:0000259" key="12">
    <source>
        <dbReference type="Pfam" id="PF16192"/>
    </source>
</evidence>
<comment type="function">
    <text evidence="10">Protein O-mannosyltransferase that catalyzes the transfer of a single mannose residue from a polyprenol phospho-mannosyl lipidic donor to the hydroxyl group of selected serine and threonine residues in acceptor proteins.</text>
</comment>
<accession>A0A845ABN5</accession>
<dbReference type="InterPro" id="IPR003342">
    <property type="entry name" value="ArnT-like_N"/>
</dbReference>
<dbReference type="EMBL" id="WTYQ01000004">
    <property type="protein sequence ID" value="MXP26789.1"/>
    <property type="molecule type" value="Genomic_DNA"/>
</dbReference>
<gene>
    <name evidence="13" type="ORF">GRI39_12160</name>
</gene>
<dbReference type="UniPathway" id="UPA00378"/>
<comment type="similarity">
    <text evidence="3 10">Belongs to the glycosyltransferase 39 family.</text>
</comment>